<dbReference type="InterPro" id="IPR011990">
    <property type="entry name" value="TPR-like_helical_dom_sf"/>
</dbReference>
<dbReference type="PROSITE" id="PS51257">
    <property type="entry name" value="PROKAR_LIPOPROTEIN"/>
    <property type="match status" value="1"/>
</dbReference>
<dbReference type="InterPro" id="IPR014266">
    <property type="entry name" value="PEP-CTERM_TPR_PrsT"/>
</dbReference>
<feature type="coiled-coil region" evidence="3">
    <location>
        <begin position="450"/>
        <end position="504"/>
    </location>
</feature>
<dbReference type="Pfam" id="PF14559">
    <property type="entry name" value="TPR_19"/>
    <property type="match status" value="1"/>
</dbReference>
<accession>A0ABU9CIB9</accession>
<dbReference type="RefSeq" id="WP_341411302.1">
    <property type="nucleotide sequence ID" value="NZ_JBBUTH010000008.1"/>
</dbReference>
<dbReference type="SMART" id="SM00028">
    <property type="entry name" value="TPR"/>
    <property type="match status" value="9"/>
</dbReference>
<dbReference type="Proteomes" id="UP001365405">
    <property type="component" value="Unassembled WGS sequence"/>
</dbReference>
<dbReference type="Pfam" id="PF13429">
    <property type="entry name" value="TPR_15"/>
    <property type="match status" value="1"/>
</dbReference>
<organism evidence="4 5">
    <name type="scientific">Pseudaquabacterium inlustre</name>
    <dbReference type="NCBI Taxonomy" id="2984192"/>
    <lineage>
        <taxon>Bacteria</taxon>
        <taxon>Pseudomonadati</taxon>
        <taxon>Pseudomonadota</taxon>
        <taxon>Betaproteobacteria</taxon>
        <taxon>Burkholderiales</taxon>
        <taxon>Sphaerotilaceae</taxon>
        <taxon>Pseudaquabacterium</taxon>
    </lineage>
</organism>
<dbReference type="InterPro" id="IPR051012">
    <property type="entry name" value="CellSynth/LPSAsmb/PSIAsmb"/>
</dbReference>
<gene>
    <name evidence="4" type="primary">prsT</name>
    <name evidence="4" type="ORF">AACH10_15220</name>
</gene>
<evidence type="ECO:0000256" key="3">
    <source>
        <dbReference type="SAM" id="Coils"/>
    </source>
</evidence>
<dbReference type="InterPro" id="IPR023393">
    <property type="entry name" value="START-like_dom_sf"/>
</dbReference>
<evidence type="ECO:0000313" key="5">
    <source>
        <dbReference type="Proteomes" id="UP001365405"/>
    </source>
</evidence>
<sequence>MTLRSPFSTPFRLAPGLLLGLWLAGCGEAPDASHSATEARSLLSAGHAASAVQAVKVAVAAQPDAPEPRLLLGQALLAAGDGVAAEVEISRAQSLGASADDALPLLAEALLAQRKFEPLLALMREPPLPARADARASVWRHQAEALAIRGERAEARKRLALALEAQPAHVGARLLDARLLAADEALQPALARMDALLGEVNDQPDLWLFKAELLARLRAPDSQRQAALERALALRTDLVPAHAGLISLALERGDLALAGRRHQTLAQLQPHHASTLYFEAVLAEHAGDGARVRGLAQELVRRLPEDTAILMLAGRAAMEAGAYGQGISLLARAARLAPRNAEPSRLLAQAQLRTGWPDKALAALRPFIGEAARDADALLLAARAMRLKGDAPNAEALARRALALRPDDGRWRLTVALWMSGRLREAIASDPLDGGSAELEAGGLPGLVRLQLAARDLAGARRTLDALERAQPGVAGWQILRARLALAEGQRATARQRLEQARERDPAHPAAVALLARLDLDEGRPDAAMVRLDSLLAVSPRNLDARLAKVQVMRQRGAEPAQVQAVLAEAVRLHPQDPKAHLALIDALAADQRGDAMLVAAKAATAAVPDHVDLMDRLGRAHLMQRELLQAETTFKRLAALMDRRAYPYVRVAEAQLGRAQFDSARESLRVARQFEPDDIEALRASVAMALRDGRVDNARALAQEARQRWPQLPLAAALLADIAASTQRWAEAISAYREALARQPGSAELTQRLHDALLADGQAEAAAQTLANWQRAHPDDPTLLQHLASASLGRRDWPNAERLYRQLLGQRPDDLLVLNNLAMALLRQRKPEALTLAEKALARAPQHPAVIDTAARAHGEAGQWARAIELQRRAVSLQPLDRGLLLNLASLQFRAGELEAARESFVQLTRIGLGTPLGAEAEQLRQQLGLPAGGALQGNEAWQASAPSAGATPAGGPTGWLARAETAAAAVLALGLLGGLALLLRAARHPPFVLVRQTLPLAAPPERVRALLGDLRQWPTWSTLPGLADDRAPRFDAVANSTASKRCEWPARGALPGGTLELLPALEAGHVLAERIDEGTQGLRQLWDFAPQPDGAGGTLLTCTVREPAHFGRHLRLMFSGHLRRLSSQLQADLARLQALSSHGEQGHENA</sequence>
<protein>
    <submittedName>
        <fullName evidence="4">XrtA/PEP-CTERM system TPR-repeat protein PrsT</fullName>
    </submittedName>
</protein>
<dbReference type="PANTHER" id="PTHR45586:SF1">
    <property type="entry name" value="LIPOPOLYSACCHARIDE ASSEMBLY PROTEIN B"/>
    <property type="match status" value="1"/>
</dbReference>
<keyword evidence="3" id="KW-0175">Coiled coil</keyword>
<evidence type="ECO:0000256" key="1">
    <source>
        <dbReference type="ARBA" id="ARBA00022737"/>
    </source>
</evidence>
<dbReference type="NCBIfam" id="TIGR02917">
    <property type="entry name" value="PEP_TPR_lipo"/>
    <property type="match status" value="1"/>
</dbReference>
<dbReference type="Pfam" id="PF13432">
    <property type="entry name" value="TPR_16"/>
    <property type="match status" value="3"/>
</dbReference>
<dbReference type="SUPFAM" id="SSF48452">
    <property type="entry name" value="TPR-like"/>
    <property type="match status" value="3"/>
</dbReference>
<dbReference type="PANTHER" id="PTHR45586">
    <property type="entry name" value="TPR REPEAT-CONTAINING PROTEIN PA4667"/>
    <property type="match status" value="1"/>
</dbReference>
<keyword evidence="5" id="KW-1185">Reference proteome</keyword>
<reference evidence="4 5" key="1">
    <citation type="submission" date="2024-04" db="EMBL/GenBank/DDBJ databases">
        <title>Novel species of the genus Ideonella isolated from streams.</title>
        <authorList>
            <person name="Lu H."/>
        </authorList>
    </citation>
    <scope>NUCLEOTIDE SEQUENCE [LARGE SCALE GENOMIC DNA]</scope>
    <source>
        <strain evidence="4 5">DXS22W</strain>
    </source>
</reference>
<dbReference type="Gene3D" id="3.30.530.20">
    <property type="match status" value="1"/>
</dbReference>
<proteinExistence type="predicted"/>
<keyword evidence="2" id="KW-0802">TPR repeat</keyword>
<dbReference type="InterPro" id="IPR019734">
    <property type="entry name" value="TPR_rpt"/>
</dbReference>
<evidence type="ECO:0000313" key="4">
    <source>
        <dbReference type="EMBL" id="MEK8051599.1"/>
    </source>
</evidence>
<dbReference type="SUPFAM" id="SSF55961">
    <property type="entry name" value="Bet v1-like"/>
    <property type="match status" value="1"/>
</dbReference>
<keyword evidence="1" id="KW-0677">Repeat</keyword>
<comment type="caution">
    <text evidence="4">The sequence shown here is derived from an EMBL/GenBank/DDBJ whole genome shotgun (WGS) entry which is preliminary data.</text>
</comment>
<evidence type="ECO:0000256" key="2">
    <source>
        <dbReference type="ARBA" id="ARBA00022803"/>
    </source>
</evidence>
<dbReference type="Gene3D" id="1.25.40.10">
    <property type="entry name" value="Tetratricopeptide repeat domain"/>
    <property type="match status" value="5"/>
</dbReference>
<name>A0ABU9CIB9_9BURK</name>
<dbReference type="EMBL" id="JBBUTH010000008">
    <property type="protein sequence ID" value="MEK8051599.1"/>
    <property type="molecule type" value="Genomic_DNA"/>
</dbReference>